<evidence type="ECO:0008006" key="4">
    <source>
        <dbReference type="Google" id="ProtNLM"/>
    </source>
</evidence>
<reference evidence="2 3" key="1">
    <citation type="submission" date="2023-07" db="EMBL/GenBank/DDBJ databases">
        <title>Sorghum-associated microbial communities from plants grown in Nebraska, USA.</title>
        <authorList>
            <person name="Schachtman D."/>
        </authorList>
    </citation>
    <scope>NUCLEOTIDE SEQUENCE [LARGE SCALE GENOMIC DNA]</scope>
    <source>
        <strain evidence="2 3">CC222</strain>
    </source>
</reference>
<protein>
    <recommendedName>
        <fullName evidence="4">Centromere-binding protein ParB C-terminal domain-containing protein</fullName>
    </recommendedName>
</protein>
<feature type="region of interest" description="Disordered" evidence="1">
    <location>
        <begin position="101"/>
        <end position="124"/>
    </location>
</feature>
<sequence>MSAAQSSSRPVLGLPPRPTTAHPTADAPLARMLPGRRQESAAKKEEVKDVETAPMTVSIPTAIRNRAKAAYKATSYVEGDNTWAHFVAKAIEAETLRREAEHNQGEMYPAWGEKLPGGRRLKDS</sequence>
<dbReference type="EMBL" id="JAUSRE010000022">
    <property type="protein sequence ID" value="MDP9890033.1"/>
    <property type="molecule type" value="Genomic_DNA"/>
</dbReference>
<name>A0ABT9RZF5_9MICC</name>
<accession>A0ABT9RZF5</accession>
<dbReference type="RefSeq" id="WP_306971342.1">
    <property type="nucleotide sequence ID" value="NZ_JAUSRE010000022.1"/>
</dbReference>
<dbReference type="Proteomes" id="UP001226577">
    <property type="component" value="Unassembled WGS sequence"/>
</dbReference>
<gene>
    <name evidence="2" type="ORF">J2X98_003645</name>
</gene>
<evidence type="ECO:0000313" key="3">
    <source>
        <dbReference type="Proteomes" id="UP001226577"/>
    </source>
</evidence>
<feature type="compositionally biased region" description="Basic and acidic residues" evidence="1">
    <location>
        <begin position="36"/>
        <end position="51"/>
    </location>
</feature>
<comment type="caution">
    <text evidence="2">The sequence shown here is derived from an EMBL/GenBank/DDBJ whole genome shotgun (WGS) entry which is preliminary data.</text>
</comment>
<feature type="region of interest" description="Disordered" evidence="1">
    <location>
        <begin position="1"/>
        <end position="52"/>
    </location>
</feature>
<proteinExistence type="predicted"/>
<dbReference type="Gene3D" id="6.10.180.30">
    <property type="match status" value="1"/>
</dbReference>
<evidence type="ECO:0000313" key="2">
    <source>
        <dbReference type="EMBL" id="MDP9890033.1"/>
    </source>
</evidence>
<keyword evidence="3" id="KW-1185">Reference proteome</keyword>
<evidence type="ECO:0000256" key="1">
    <source>
        <dbReference type="SAM" id="MobiDB-lite"/>
    </source>
</evidence>
<organism evidence="2 3">
    <name type="scientific">Pseudarthrobacter enclensis</name>
    <dbReference type="NCBI Taxonomy" id="993070"/>
    <lineage>
        <taxon>Bacteria</taxon>
        <taxon>Bacillati</taxon>
        <taxon>Actinomycetota</taxon>
        <taxon>Actinomycetes</taxon>
        <taxon>Micrococcales</taxon>
        <taxon>Micrococcaceae</taxon>
        <taxon>Pseudarthrobacter</taxon>
    </lineage>
</organism>